<sequence length="74" mass="8185">MQLRTALAFLAATVAAMQTEPQSKEVDFVVRRDSWKRASCAVELPNGRVQLSTAPIPTMFALDQPECVCKCHYG</sequence>
<reference evidence="3" key="1">
    <citation type="journal article" date="2023" name="Mol. Phylogenet. Evol.">
        <title>Genome-scale phylogeny and comparative genomics of the fungal order Sordariales.</title>
        <authorList>
            <person name="Hensen N."/>
            <person name="Bonometti L."/>
            <person name="Westerberg I."/>
            <person name="Brannstrom I.O."/>
            <person name="Guillou S."/>
            <person name="Cros-Aarteil S."/>
            <person name="Calhoun S."/>
            <person name="Haridas S."/>
            <person name="Kuo A."/>
            <person name="Mondo S."/>
            <person name="Pangilinan J."/>
            <person name="Riley R."/>
            <person name="LaButti K."/>
            <person name="Andreopoulos B."/>
            <person name="Lipzen A."/>
            <person name="Chen C."/>
            <person name="Yan M."/>
            <person name="Daum C."/>
            <person name="Ng V."/>
            <person name="Clum A."/>
            <person name="Steindorff A."/>
            <person name="Ohm R.A."/>
            <person name="Martin F."/>
            <person name="Silar P."/>
            <person name="Natvig D.O."/>
            <person name="Lalanne C."/>
            <person name="Gautier V."/>
            <person name="Ament-Velasquez S.L."/>
            <person name="Kruys A."/>
            <person name="Hutchinson M.I."/>
            <person name="Powell A.J."/>
            <person name="Barry K."/>
            <person name="Miller A.N."/>
            <person name="Grigoriev I.V."/>
            <person name="Debuchy R."/>
            <person name="Gladieux P."/>
            <person name="Hiltunen Thoren M."/>
            <person name="Johannesson H."/>
        </authorList>
    </citation>
    <scope>NUCLEOTIDE SEQUENCE [LARGE SCALE GENOMIC DNA]</scope>
    <source>
        <strain evidence="3">CBS 284.82</strain>
    </source>
</reference>
<dbReference type="AlphaFoldDB" id="A0AAN6PKW2"/>
<comment type="caution">
    <text evidence="2">The sequence shown here is derived from an EMBL/GenBank/DDBJ whole genome shotgun (WGS) entry which is preliminary data.</text>
</comment>
<accession>A0AAN6PKW2</accession>
<name>A0AAN6PKW2_9PEZI</name>
<evidence type="ECO:0000256" key="1">
    <source>
        <dbReference type="SAM" id="SignalP"/>
    </source>
</evidence>
<dbReference type="Proteomes" id="UP001303115">
    <property type="component" value="Unassembled WGS sequence"/>
</dbReference>
<evidence type="ECO:0000313" key="3">
    <source>
        <dbReference type="Proteomes" id="UP001303115"/>
    </source>
</evidence>
<organism evidence="2 3">
    <name type="scientific">Parachaetomium inaequale</name>
    <dbReference type="NCBI Taxonomy" id="2588326"/>
    <lineage>
        <taxon>Eukaryota</taxon>
        <taxon>Fungi</taxon>
        <taxon>Dikarya</taxon>
        <taxon>Ascomycota</taxon>
        <taxon>Pezizomycotina</taxon>
        <taxon>Sordariomycetes</taxon>
        <taxon>Sordariomycetidae</taxon>
        <taxon>Sordariales</taxon>
        <taxon>Chaetomiaceae</taxon>
        <taxon>Parachaetomium</taxon>
    </lineage>
</organism>
<feature type="signal peptide" evidence="1">
    <location>
        <begin position="1"/>
        <end position="16"/>
    </location>
</feature>
<keyword evidence="1" id="KW-0732">Signal</keyword>
<keyword evidence="3" id="KW-1185">Reference proteome</keyword>
<gene>
    <name evidence="2" type="ORF">C8A01DRAFT_34992</name>
</gene>
<protein>
    <submittedName>
        <fullName evidence="2">Uncharacterized protein</fullName>
    </submittedName>
</protein>
<feature type="chain" id="PRO_5042912430" evidence="1">
    <location>
        <begin position="17"/>
        <end position="74"/>
    </location>
</feature>
<proteinExistence type="predicted"/>
<evidence type="ECO:0000313" key="2">
    <source>
        <dbReference type="EMBL" id="KAK4040934.1"/>
    </source>
</evidence>
<dbReference type="EMBL" id="MU854366">
    <property type="protein sequence ID" value="KAK4040934.1"/>
    <property type="molecule type" value="Genomic_DNA"/>
</dbReference>